<dbReference type="Gene3D" id="3.30.70.100">
    <property type="match status" value="1"/>
</dbReference>
<sequence>MKNIHLTVTGMHCVGCVKSVTRVLEALDGVEQANIVLEGYADIQFDENKVSVEQLIEAIEEAGFDATE</sequence>
<dbReference type="RefSeq" id="WP_077497695.1">
    <property type="nucleotide sequence ID" value="NZ_MLAG01000048.1"/>
</dbReference>
<evidence type="ECO:0000256" key="1">
    <source>
        <dbReference type="ARBA" id="ARBA00022723"/>
    </source>
</evidence>
<feature type="domain" description="HMA" evidence="2">
    <location>
        <begin position="2"/>
        <end position="67"/>
    </location>
</feature>
<dbReference type="CDD" id="cd00371">
    <property type="entry name" value="HMA"/>
    <property type="match status" value="1"/>
</dbReference>
<reference evidence="3 4" key="1">
    <citation type="submission" date="2016-10" db="EMBL/GenBank/DDBJ databases">
        <title>Rodentibacter gen. nov. and new species.</title>
        <authorList>
            <person name="Christensen H."/>
        </authorList>
    </citation>
    <scope>NUCLEOTIDE SEQUENCE [LARGE SCALE GENOMIC DNA]</scope>
    <source>
        <strain evidence="3 4">Ac81</strain>
    </source>
</reference>
<gene>
    <name evidence="3" type="ORF">BKG92_09710</name>
</gene>
<organism evidence="3 4">
    <name type="scientific">Rodentibacter ratti</name>
    <dbReference type="NCBI Taxonomy" id="1906745"/>
    <lineage>
        <taxon>Bacteria</taxon>
        <taxon>Pseudomonadati</taxon>
        <taxon>Pseudomonadota</taxon>
        <taxon>Gammaproteobacteria</taxon>
        <taxon>Pasteurellales</taxon>
        <taxon>Pasteurellaceae</taxon>
        <taxon>Rodentibacter</taxon>
    </lineage>
</organism>
<evidence type="ECO:0000313" key="4">
    <source>
        <dbReference type="Proteomes" id="UP000188573"/>
    </source>
</evidence>
<dbReference type="GO" id="GO:0046872">
    <property type="term" value="F:metal ion binding"/>
    <property type="evidence" value="ECO:0007669"/>
    <property type="project" value="UniProtKB-KW"/>
</dbReference>
<name>A0A1V3KVA8_9PAST</name>
<evidence type="ECO:0000259" key="2">
    <source>
        <dbReference type="PROSITE" id="PS50846"/>
    </source>
</evidence>
<proteinExistence type="predicted"/>
<dbReference type="Proteomes" id="UP000188573">
    <property type="component" value="Unassembled WGS sequence"/>
</dbReference>
<dbReference type="PANTHER" id="PTHR46594">
    <property type="entry name" value="P-TYPE CATION-TRANSPORTING ATPASE"/>
    <property type="match status" value="1"/>
</dbReference>
<dbReference type="Pfam" id="PF00403">
    <property type="entry name" value="HMA"/>
    <property type="match status" value="1"/>
</dbReference>
<dbReference type="PROSITE" id="PS50846">
    <property type="entry name" value="HMA_2"/>
    <property type="match status" value="1"/>
</dbReference>
<dbReference type="InterPro" id="IPR006121">
    <property type="entry name" value="HMA_dom"/>
</dbReference>
<dbReference type="PANTHER" id="PTHR46594:SF4">
    <property type="entry name" value="P-TYPE CATION-TRANSPORTING ATPASE"/>
    <property type="match status" value="1"/>
</dbReference>
<dbReference type="InterPro" id="IPR017969">
    <property type="entry name" value="Heavy-metal-associated_CS"/>
</dbReference>
<dbReference type="InterPro" id="IPR036163">
    <property type="entry name" value="HMA_dom_sf"/>
</dbReference>
<dbReference type="SUPFAM" id="SSF55008">
    <property type="entry name" value="HMA, heavy metal-associated domain"/>
    <property type="match status" value="1"/>
</dbReference>
<dbReference type="FunFam" id="3.30.70.100:FF:000001">
    <property type="entry name" value="ATPase copper transporting beta"/>
    <property type="match status" value="1"/>
</dbReference>
<dbReference type="PROSITE" id="PS01047">
    <property type="entry name" value="HMA_1"/>
    <property type="match status" value="1"/>
</dbReference>
<comment type="caution">
    <text evidence="3">The sequence shown here is derived from an EMBL/GenBank/DDBJ whole genome shotgun (WGS) entry which is preliminary data.</text>
</comment>
<dbReference type="AlphaFoldDB" id="A0A1V3KVA8"/>
<evidence type="ECO:0000313" key="3">
    <source>
        <dbReference type="EMBL" id="OOF81083.1"/>
    </source>
</evidence>
<keyword evidence="4" id="KW-1185">Reference proteome</keyword>
<protein>
    <recommendedName>
        <fullName evidence="2">HMA domain-containing protein</fullName>
    </recommendedName>
</protein>
<dbReference type="EMBL" id="MLAG01000048">
    <property type="protein sequence ID" value="OOF81083.1"/>
    <property type="molecule type" value="Genomic_DNA"/>
</dbReference>
<accession>A0A1V3KVA8</accession>
<keyword evidence="1" id="KW-0479">Metal-binding</keyword>